<feature type="transmembrane region" description="Helical" evidence="6">
    <location>
        <begin position="119"/>
        <end position="144"/>
    </location>
</feature>
<feature type="region of interest" description="Disordered" evidence="5">
    <location>
        <begin position="17"/>
        <end position="50"/>
    </location>
</feature>
<keyword evidence="4" id="KW-0547">Nucleotide-binding</keyword>
<evidence type="ECO:0000256" key="5">
    <source>
        <dbReference type="SAM" id="MobiDB-lite"/>
    </source>
</evidence>
<dbReference type="GO" id="GO:0005524">
    <property type="term" value="F:ATP binding"/>
    <property type="evidence" value="ECO:0007669"/>
    <property type="project" value="UniProtKB-KW"/>
</dbReference>
<feature type="binding site" evidence="4">
    <location>
        <begin position="324"/>
        <end position="328"/>
    </location>
    <ligand>
        <name>ATP</name>
        <dbReference type="ChEBI" id="CHEBI:30616"/>
    </ligand>
</feature>
<dbReference type="Gene3D" id="3.30.420.150">
    <property type="entry name" value="Exopolyphosphatase. Domain 2"/>
    <property type="match status" value="1"/>
</dbReference>
<evidence type="ECO:0000256" key="4">
    <source>
        <dbReference type="PIRSR" id="PIRSR600407-2"/>
    </source>
</evidence>
<comment type="caution">
    <text evidence="7">The sequence shown here is derived from an EMBL/GenBank/DDBJ whole genome shotgun (WGS) entry which is preliminary data.</text>
</comment>
<evidence type="ECO:0000256" key="6">
    <source>
        <dbReference type="SAM" id="Phobius"/>
    </source>
</evidence>
<feature type="transmembrane region" description="Helical" evidence="6">
    <location>
        <begin position="604"/>
        <end position="629"/>
    </location>
</feature>
<evidence type="ECO:0000313" key="7">
    <source>
        <dbReference type="EMBL" id="KAB1215614.1"/>
    </source>
</evidence>
<dbReference type="Gene3D" id="3.30.420.40">
    <property type="match status" value="1"/>
</dbReference>
<feature type="compositionally biased region" description="Low complexity" evidence="5">
    <location>
        <begin position="17"/>
        <end position="39"/>
    </location>
</feature>
<evidence type="ECO:0000256" key="3">
    <source>
        <dbReference type="PIRSR" id="PIRSR600407-1"/>
    </source>
</evidence>
<evidence type="ECO:0000256" key="2">
    <source>
        <dbReference type="ARBA" id="ARBA00022801"/>
    </source>
</evidence>
<dbReference type="Proteomes" id="UP000516437">
    <property type="component" value="Chromosome 4"/>
</dbReference>
<dbReference type="InterPro" id="IPR000407">
    <property type="entry name" value="GDA1_CD39_NTPase"/>
</dbReference>
<sequence>MVFGRIADVISTASSRFSASQSSSSSSSSTVPYVSVGTSPQPQSGNDFGLPRYNKNNLRLSSSLQDFSAYRPLAPQGTDLATHLKHPHSLQRENGGSSFSKDKGLSGGSPSKRNKWVRLLMLILCLALFGLLIYLSSVYVYSYWSQGASKFYVVLDCGSTGTRVYVYQASIDRNNAGTLPIVLRSFTEGLQKKPSSQVGRAYDRMETEPGFHKLVHDVSGLRAAIKPLVQWAEKQIPKHAHKTTSLFVYATAGVRRLPAADSKWLLDNAWSILKVSPFLCQRDWVKIISGPEEAYFGWIALNHRKHVLGAAPRKPTFGSLDLGGSSLQVTFESKEQVHNETNLDLRIGAANHHLTAYSLSGYGLNDAFDKSVFHLFKRVSEITKRDLVKAKIELKHPCLHSGYKEQYTCSQCALNYQEGGSPVIAGKNMGEGGKSGIAVQLVGAPNWEECSALAKIVVNLSEWSNKDPGIDCDLQPCALPDSFPRPYGQFYGMSGFFVVYRFFNLSSEATLDDVLEKGHEFCEKTWDVARNSVAPQPFIEQYCFRAPYIVLLLREGLHITDSQIIIGSGSITWTLGVALLEAGKAFSSRMPLKSNEILQMKINPIVIISILSISLVLLVCAFSFIGNWMPRVFRRSYLPLFRHNSAANTSVLNISSPFGFQSWSPISSGDGRVKMPLSPTTQERPFGFEHGLSGSSSSIQLVDSSLYPSTSSVSHSYSSSNLGQMQFDGSGMASFWSPHRGQMRLQSRRSQSREDLNSSLSEAHLVKAYYQPVEICAKDYCGANDELLWSLIPTDSVRQRFYPFDTNGPF</sequence>
<evidence type="ECO:0000313" key="8">
    <source>
        <dbReference type="Proteomes" id="UP000516437"/>
    </source>
</evidence>
<dbReference type="OrthoDB" id="6372431at2759"/>
<keyword evidence="8" id="KW-1185">Reference proteome</keyword>
<comment type="similarity">
    <text evidence="1">Belongs to the GDA1/CD39 NTPase family.</text>
</comment>
<dbReference type="GO" id="GO:0016020">
    <property type="term" value="C:membrane"/>
    <property type="evidence" value="ECO:0007669"/>
    <property type="project" value="TreeGrafter"/>
</dbReference>
<dbReference type="Pfam" id="PF01150">
    <property type="entry name" value="GDA1_CD39"/>
    <property type="match status" value="1"/>
</dbReference>
<organism evidence="7 8">
    <name type="scientific">Morella rubra</name>
    <name type="common">Chinese bayberry</name>
    <dbReference type="NCBI Taxonomy" id="262757"/>
    <lineage>
        <taxon>Eukaryota</taxon>
        <taxon>Viridiplantae</taxon>
        <taxon>Streptophyta</taxon>
        <taxon>Embryophyta</taxon>
        <taxon>Tracheophyta</taxon>
        <taxon>Spermatophyta</taxon>
        <taxon>Magnoliopsida</taxon>
        <taxon>eudicotyledons</taxon>
        <taxon>Gunneridae</taxon>
        <taxon>Pentapetalae</taxon>
        <taxon>rosids</taxon>
        <taxon>fabids</taxon>
        <taxon>Fagales</taxon>
        <taxon>Myricaceae</taxon>
        <taxon>Morella</taxon>
    </lineage>
</organism>
<dbReference type="PANTHER" id="PTHR11782">
    <property type="entry name" value="ADENOSINE/GUANOSINE DIPHOSPHATASE"/>
    <property type="match status" value="1"/>
</dbReference>
<gene>
    <name evidence="7" type="ORF">CJ030_MR4G001664</name>
</gene>
<dbReference type="AlphaFoldDB" id="A0A6A1VRQ4"/>
<keyword evidence="6" id="KW-1133">Transmembrane helix</keyword>
<evidence type="ECO:0000256" key="1">
    <source>
        <dbReference type="ARBA" id="ARBA00009283"/>
    </source>
</evidence>
<name>A0A6A1VRQ4_9ROSI</name>
<dbReference type="PANTHER" id="PTHR11782:SF125">
    <property type="entry name" value="APYRASE 7-RELATED"/>
    <property type="match status" value="1"/>
</dbReference>
<keyword evidence="6" id="KW-0472">Membrane</keyword>
<feature type="active site" description="Proton acceptor" evidence="3">
    <location>
        <position position="293"/>
    </location>
</feature>
<protein>
    <submittedName>
        <fullName evidence="7">Putative apyrase 7</fullName>
    </submittedName>
</protein>
<keyword evidence="4" id="KW-0067">ATP-binding</keyword>
<keyword evidence="6" id="KW-0812">Transmembrane</keyword>
<dbReference type="EMBL" id="RXIC02000022">
    <property type="protein sequence ID" value="KAB1215614.1"/>
    <property type="molecule type" value="Genomic_DNA"/>
</dbReference>
<accession>A0A6A1VRQ4</accession>
<feature type="region of interest" description="Disordered" evidence="5">
    <location>
        <begin position="87"/>
        <end position="109"/>
    </location>
</feature>
<keyword evidence="2" id="KW-0378">Hydrolase</keyword>
<dbReference type="CDD" id="cd24043">
    <property type="entry name" value="ASKHA_NBD_AtAPY7-like"/>
    <property type="match status" value="1"/>
</dbReference>
<dbReference type="GO" id="GO:0017110">
    <property type="term" value="F:nucleoside diphosphate phosphatase activity"/>
    <property type="evidence" value="ECO:0007669"/>
    <property type="project" value="TreeGrafter"/>
</dbReference>
<proteinExistence type="inferred from homology"/>
<dbReference type="GO" id="GO:0009134">
    <property type="term" value="P:nucleoside diphosphate catabolic process"/>
    <property type="evidence" value="ECO:0007669"/>
    <property type="project" value="TreeGrafter"/>
</dbReference>
<reference evidence="7 8" key="1">
    <citation type="journal article" date="2019" name="Plant Biotechnol. J.">
        <title>The red bayberry genome and genetic basis of sex determination.</title>
        <authorList>
            <person name="Jia H.M."/>
            <person name="Jia H.J."/>
            <person name="Cai Q.L."/>
            <person name="Wang Y."/>
            <person name="Zhao H.B."/>
            <person name="Yang W.F."/>
            <person name="Wang G.Y."/>
            <person name="Li Y.H."/>
            <person name="Zhan D.L."/>
            <person name="Shen Y.T."/>
            <person name="Niu Q.F."/>
            <person name="Chang L."/>
            <person name="Qiu J."/>
            <person name="Zhao L."/>
            <person name="Xie H.B."/>
            <person name="Fu W.Y."/>
            <person name="Jin J."/>
            <person name="Li X.W."/>
            <person name="Jiao Y."/>
            <person name="Zhou C.C."/>
            <person name="Tu T."/>
            <person name="Chai C.Y."/>
            <person name="Gao J.L."/>
            <person name="Fan L.J."/>
            <person name="van de Weg E."/>
            <person name="Wang J.Y."/>
            <person name="Gao Z.S."/>
        </authorList>
    </citation>
    <scope>NUCLEOTIDE SEQUENCE [LARGE SCALE GENOMIC DNA]</scope>
    <source>
        <tissue evidence="7">Leaves</tissue>
    </source>
</reference>